<dbReference type="PRINTS" id="PR00455">
    <property type="entry name" value="HTHTETR"/>
</dbReference>
<dbReference type="Gene3D" id="1.10.357.10">
    <property type="entry name" value="Tetracycline Repressor, domain 2"/>
    <property type="match status" value="1"/>
</dbReference>
<proteinExistence type="predicted"/>
<feature type="domain" description="HTH tetR-type" evidence="6">
    <location>
        <begin position="23"/>
        <end position="83"/>
    </location>
</feature>
<dbReference type="Pfam" id="PF00440">
    <property type="entry name" value="TetR_N"/>
    <property type="match status" value="1"/>
</dbReference>
<dbReference type="InterPro" id="IPR050109">
    <property type="entry name" value="HTH-type_TetR-like_transc_reg"/>
</dbReference>
<dbReference type="InterPro" id="IPR041478">
    <property type="entry name" value="TetR_C_27"/>
</dbReference>
<dbReference type="InterPro" id="IPR001647">
    <property type="entry name" value="HTH_TetR"/>
</dbReference>
<dbReference type="PANTHER" id="PTHR30055:SF151">
    <property type="entry name" value="TRANSCRIPTIONAL REGULATORY PROTEIN"/>
    <property type="match status" value="1"/>
</dbReference>
<dbReference type="Proteomes" id="UP000287687">
    <property type="component" value="Unassembled WGS sequence"/>
</dbReference>
<keyword evidence="8" id="KW-1185">Reference proteome</keyword>
<evidence type="ECO:0000259" key="6">
    <source>
        <dbReference type="PROSITE" id="PS50977"/>
    </source>
</evidence>
<evidence type="ECO:0000256" key="1">
    <source>
        <dbReference type="ARBA" id="ARBA00023015"/>
    </source>
</evidence>
<dbReference type="OrthoDB" id="9802802at2"/>
<keyword evidence="3" id="KW-0804">Transcription</keyword>
<sequence>MTNLGRGTGRREDGVRRPRRKAEETRDDILAAAEILLRKKGLTAFSIANLAAELKMSPANVFKHFHSKTALADAICERHVVQMIGRFQAFDEPIAAPERLVIAVRRLMETHLADIKENPYLFEMLVVVSEADLPSGRHYKQLIENLFANLVRHGIETGVYKCTEDSAITRNVGSAFASVLHPVFLMRADEAELRERCDGLAALVNAALQNPLAK</sequence>
<accession>A0A3S3RD95</accession>
<evidence type="ECO:0000256" key="5">
    <source>
        <dbReference type="SAM" id="MobiDB-lite"/>
    </source>
</evidence>
<keyword evidence="1" id="KW-0805">Transcription regulation</keyword>
<feature type="region of interest" description="Disordered" evidence="5">
    <location>
        <begin position="1"/>
        <end position="23"/>
    </location>
</feature>
<dbReference type="InterPro" id="IPR009057">
    <property type="entry name" value="Homeodomain-like_sf"/>
</dbReference>
<dbReference type="PANTHER" id="PTHR30055">
    <property type="entry name" value="HTH-TYPE TRANSCRIPTIONAL REGULATOR RUTR"/>
    <property type="match status" value="1"/>
</dbReference>
<dbReference type="PROSITE" id="PS50977">
    <property type="entry name" value="HTH_TETR_2"/>
    <property type="match status" value="1"/>
</dbReference>
<name>A0A3S3RD95_9HYPH</name>
<feature type="compositionally biased region" description="Basic and acidic residues" evidence="5">
    <location>
        <begin position="9"/>
        <end position="23"/>
    </location>
</feature>
<protein>
    <submittedName>
        <fullName evidence="7">TetR/AcrR family transcriptional regulator</fullName>
    </submittedName>
</protein>
<evidence type="ECO:0000256" key="2">
    <source>
        <dbReference type="ARBA" id="ARBA00023125"/>
    </source>
</evidence>
<gene>
    <name evidence="7" type="ORF">EPK99_23715</name>
</gene>
<dbReference type="EMBL" id="SBIP01000007">
    <property type="protein sequence ID" value="RWX74479.1"/>
    <property type="molecule type" value="Genomic_DNA"/>
</dbReference>
<comment type="caution">
    <text evidence="7">The sequence shown here is derived from an EMBL/GenBank/DDBJ whole genome shotgun (WGS) entry which is preliminary data.</text>
</comment>
<dbReference type="Pfam" id="PF17935">
    <property type="entry name" value="TetR_C_27"/>
    <property type="match status" value="1"/>
</dbReference>
<organism evidence="7 8">
    <name type="scientific">Neorhizobium lilium</name>
    <dbReference type="NCBI Taxonomy" id="2503024"/>
    <lineage>
        <taxon>Bacteria</taxon>
        <taxon>Pseudomonadati</taxon>
        <taxon>Pseudomonadota</taxon>
        <taxon>Alphaproteobacteria</taxon>
        <taxon>Hyphomicrobiales</taxon>
        <taxon>Rhizobiaceae</taxon>
        <taxon>Rhizobium/Agrobacterium group</taxon>
        <taxon>Neorhizobium</taxon>
    </lineage>
</organism>
<dbReference type="AlphaFoldDB" id="A0A3S3RD95"/>
<feature type="DNA-binding region" description="H-T-H motif" evidence="4">
    <location>
        <begin position="46"/>
        <end position="65"/>
    </location>
</feature>
<dbReference type="SUPFAM" id="SSF46689">
    <property type="entry name" value="Homeodomain-like"/>
    <property type="match status" value="1"/>
</dbReference>
<evidence type="ECO:0000313" key="7">
    <source>
        <dbReference type="EMBL" id="RWX74479.1"/>
    </source>
</evidence>
<evidence type="ECO:0000256" key="4">
    <source>
        <dbReference type="PROSITE-ProRule" id="PRU00335"/>
    </source>
</evidence>
<dbReference type="GO" id="GO:0003700">
    <property type="term" value="F:DNA-binding transcription factor activity"/>
    <property type="evidence" value="ECO:0007669"/>
    <property type="project" value="TreeGrafter"/>
</dbReference>
<reference evidence="7 8" key="1">
    <citation type="submission" date="2019-01" db="EMBL/GenBank/DDBJ databases">
        <title>The draft genome of Rhizobium sp. 24NR.</title>
        <authorList>
            <person name="Liu L."/>
            <person name="Liang L."/>
            <person name="Shi S."/>
            <person name="Xu L."/>
            <person name="Wang X."/>
            <person name="Li L."/>
            <person name="Zhang X."/>
        </authorList>
    </citation>
    <scope>NUCLEOTIDE SEQUENCE [LARGE SCALE GENOMIC DNA]</scope>
    <source>
        <strain evidence="7 8">24NR</strain>
    </source>
</reference>
<evidence type="ECO:0000313" key="8">
    <source>
        <dbReference type="Proteomes" id="UP000287687"/>
    </source>
</evidence>
<dbReference type="GO" id="GO:0000976">
    <property type="term" value="F:transcription cis-regulatory region binding"/>
    <property type="evidence" value="ECO:0007669"/>
    <property type="project" value="TreeGrafter"/>
</dbReference>
<keyword evidence="2 4" id="KW-0238">DNA-binding</keyword>
<evidence type="ECO:0000256" key="3">
    <source>
        <dbReference type="ARBA" id="ARBA00023163"/>
    </source>
</evidence>